<protein>
    <recommendedName>
        <fullName evidence="1">ABM domain-containing protein</fullName>
    </recommendedName>
</protein>
<dbReference type="EMBL" id="CP034437">
    <property type="protein sequence ID" value="AZN38737.1"/>
    <property type="molecule type" value="Genomic_DNA"/>
</dbReference>
<organism evidence="2 3">
    <name type="scientific">Paenibacillus albus</name>
    <dbReference type="NCBI Taxonomy" id="2495582"/>
    <lineage>
        <taxon>Bacteria</taxon>
        <taxon>Bacillati</taxon>
        <taxon>Bacillota</taxon>
        <taxon>Bacilli</taxon>
        <taxon>Bacillales</taxon>
        <taxon>Paenibacillaceae</taxon>
        <taxon>Paenibacillus</taxon>
    </lineage>
</organism>
<dbReference type="OrthoDB" id="7595390at2"/>
<dbReference type="SUPFAM" id="SSF54909">
    <property type="entry name" value="Dimeric alpha+beta barrel"/>
    <property type="match status" value="1"/>
</dbReference>
<dbReference type="AlphaFoldDB" id="A0A3S8ZZ21"/>
<evidence type="ECO:0000313" key="3">
    <source>
        <dbReference type="Proteomes" id="UP000272528"/>
    </source>
</evidence>
<dbReference type="InterPro" id="IPR007138">
    <property type="entry name" value="ABM_dom"/>
</dbReference>
<dbReference type="Pfam" id="PF03992">
    <property type="entry name" value="ABM"/>
    <property type="match status" value="1"/>
</dbReference>
<dbReference type="KEGG" id="palb:EJC50_02890"/>
<sequence>MSSGIASIATYRPHPGKEDELLKIVRRHLPTLRAEGFITEMTPLHLQAADGSILEIFEWASAEAKDAAHRSPAVRELWGAMMEVAEMAALASLAEAAQPFSNFRKLELQQQH</sequence>
<evidence type="ECO:0000259" key="1">
    <source>
        <dbReference type="Pfam" id="PF03992"/>
    </source>
</evidence>
<dbReference type="RefSeq" id="WP_126012134.1">
    <property type="nucleotide sequence ID" value="NZ_CP034437.1"/>
</dbReference>
<dbReference type="Gene3D" id="3.30.70.100">
    <property type="match status" value="1"/>
</dbReference>
<evidence type="ECO:0000313" key="2">
    <source>
        <dbReference type="EMBL" id="AZN38737.1"/>
    </source>
</evidence>
<proteinExistence type="predicted"/>
<keyword evidence="3" id="KW-1185">Reference proteome</keyword>
<dbReference type="Proteomes" id="UP000272528">
    <property type="component" value="Chromosome"/>
</dbReference>
<name>A0A3S8ZZ21_9BACL</name>
<gene>
    <name evidence="2" type="ORF">EJC50_02890</name>
</gene>
<feature type="domain" description="ABM" evidence="1">
    <location>
        <begin position="6"/>
        <end position="76"/>
    </location>
</feature>
<accession>A0A3S8ZZ21</accession>
<reference evidence="3" key="1">
    <citation type="submission" date="2018-12" db="EMBL/GenBank/DDBJ databases">
        <title>Genome sequence of Peanibacillus sp.</title>
        <authorList>
            <person name="Subramani G."/>
            <person name="Srinivasan S."/>
            <person name="Kim M.K."/>
        </authorList>
    </citation>
    <scope>NUCLEOTIDE SEQUENCE [LARGE SCALE GENOMIC DNA]</scope>
    <source>
        <strain evidence="3">18JY67-1</strain>
    </source>
</reference>
<dbReference type="InterPro" id="IPR011008">
    <property type="entry name" value="Dimeric_a/b-barrel"/>
</dbReference>